<proteinExistence type="predicted"/>
<dbReference type="RefSeq" id="XP_003103639.2">
    <property type="nucleotide sequence ID" value="XM_003103591.2"/>
</dbReference>
<dbReference type="KEGG" id="crq:GCK72_025437"/>
<accession>E3MJJ6</accession>
<name>E3MJJ6_CAERE</name>
<protein>
    <submittedName>
        <fullName evidence="2">Uncharacterized protein</fullName>
    </submittedName>
</protein>
<evidence type="ECO:0000256" key="1">
    <source>
        <dbReference type="SAM" id="MobiDB-lite"/>
    </source>
</evidence>
<dbReference type="HOGENOM" id="CLU_1847003_0_0_1"/>
<dbReference type="CTD" id="9802686"/>
<feature type="compositionally biased region" description="Basic and acidic residues" evidence="1">
    <location>
        <begin position="90"/>
        <end position="105"/>
    </location>
</feature>
<feature type="region of interest" description="Disordered" evidence="1">
    <location>
        <begin position="1"/>
        <end position="71"/>
    </location>
</feature>
<evidence type="ECO:0000313" key="3">
    <source>
        <dbReference type="Proteomes" id="UP000008281"/>
    </source>
</evidence>
<dbReference type="Proteomes" id="UP000008281">
    <property type="component" value="Unassembled WGS sequence"/>
</dbReference>
<dbReference type="InParanoid" id="E3MJJ6"/>
<dbReference type="AlphaFoldDB" id="E3MJJ6"/>
<feature type="compositionally biased region" description="Basic and acidic residues" evidence="1">
    <location>
        <begin position="17"/>
        <end position="61"/>
    </location>
</feature>
<keyword evidence="3" id="KW-1185">Reference proteome</keyword>
<reference evidence="2" key="1">
    <citation type="submission" date="2007-07" db="EMBL/GenBank/DDBJ databases">
        <title>PCAP assembly of the Caenorhabditis remanei genome.</title>
        <authorList>
            <consortium name="The Caenorhabditis remanei Sequencing Consortium"/>
            <person name="Wilson R.K."/>
        </authorList>
    </citation>
    <scope>NUCLEOTIDE SEQUENCE [LARGE SCALE GENOMIC DNA]</scope>
    <source>
        <strain evidence="2">PB4641</strain>
    </source>
</reference>
<feature type="region of interest" description="Disordered" evidence="1">
    <location>
        <begin position="86"/>
        <end position="105"/>
    </location>
</feature>
<dbReference type="GeneID" id="9802686"/>
<gene>
    <name evidence="2" type="ORF">CRE_19146</name>
</gene>
<dbReference type="EMBL" id="DS268450">
    <property type="protein sequence ID" value="EFP03610.1"/>
    <property type="molecule type" value="Genomic_DNA"/>
</dbReference>
<organism evidence="3">
    <name type="scientific">Caenorhabditis remanei</name>
    <name type="common">Caenorhabditis vulgaris</name>
    <dbReference type="NCBI Taxonomy" id="31234"/>
    <lineage>
        <taxon>Eukaryota</taxon>
        <taxon>Metazoa</taxon>
        <taxon>Ecdysozoa</taxon>
        <taxon>Nematoda</taxon>
        <taxon>Chromadorea</taxon>
        <taxon>Rhabditida</taxon>
        <taxon>Rhabditina</taxon>
        <taxon>Rhabditomorpha</taxon>
        <taxon>Rhabditoidea</taxon>
        <taxon>Rhabditidae</taxon>
        <taxon>Peloderinae</taxon>
        <taxon>Caenorhabditis</taxon>
    </lineage>
</organism>
<evidence type="ECO:0000313" key="2">
    <source>
        <dbReference type="EMBL" id="EFP03610.1"/>
    </source>
</evidence>
<sequence>MSSTPKRAFIGKKTKKSRNEEDNDYRPHGEKMDTIHPKMETPRPTRSRGDKELSKGLSNEKKQKKSKTMKEVESLFERKVIMEPENPENVIKKENKGGDQEIKKESDGILQEVKQENAGILQDVKSEIYPIEKKQVDKL</sequence>